<gene>
    <name evidence="1" type="ORF">SADUNF_Sadunf15G0021800</name>
</gene>
<reference evidence="1 2" key="1">
    <citation type="submission" date="2020-10" db="EMBL/GenBank/DDBJ databases">
        <title>Plant Genome Project.</title>
        <authorList>
            <person name="Zhang R.-G."/>
        </authorList>
    </citation>
    <scope>NUCLEOTIDE SEQUENCE [LARGE SCALE GENOMIC DNA]</scope>
    <source>
        <strain evidence="1">FAFU-HL-1</strain>
        <tissue evidence="1">Leaf</tissue>
    </source>
</reference>
<dbReference type="GO" id="GO:0010212">
    <property type="term" value="P:response to ionizing radiation"/>
    <property type="evidence" value="ECO:0007669"/>
    <property type="project" value="InterPro"/>
</dbReference>
<organism evidence="1 2">
    <name type="scientific">Salix dunnii</name>
    <dbReference type="NCBI Taxonomy" id="1413687"/>
    <lineage>
        <taxon>Eukaryota</taxon>
        <taxon>Viridiplantae</taxon>
        <taxon>Streptophyta</taxon>
        <taxon>Embryophyta</taxon>
        <taxon>Tracheophyta</taxon>
        <taxon>Spermatophyta</taxon>
        <taxon>Magnoliopsida</taxon>
        <taxon>eudicotyledons</taxon>
        <taxon>Gunneridae</taxon>
        <taxon>Pentapetalae</taxon>
        <taxon>rosids</taxon>
        <taxon>fabids</taxon>
        <taxon>Malpighiales</taxon>
        <taxon>Salicaceae</taxon>
        <taxon>Saliceae</taxon>
        <taxon>Salix</taxon>
    </lineage>
</organism>
<sequence>MVLEGGIVNLHVKAVQMFDKRGKLKGSLWEPILVRELSGDVEKDQKENYCELFEDKSLKCWGFKWMIDKFSYCSWDMLDSSNPCQDIQIEVHDRSSVLPRESEQLMASCASMGEDSLTGASRIQDEASLDFRSETLESFFNIHPRKIQGQEHEEVELRTMAEGGWLMHLSFGLKFGNASTTVAAIELTKLLLVEPKDLATMYKDSEAFNTGSAGSTSEHIVKVQRYEPQILFRMEILQSEVRASNAKSTKLRVFWSPKHQPKAMKPKSNPLRKLAKRKEQRRASFDVVLDTPMTGN</sequence>
<evidence type="ECO:0000313" key="1">
    <source>
        <dbReference type="EMBL" id="KAF9667426.1"/>
    </source>
</evidence>
<dbReference type="OrthoDB" id="1913152at2759"/>
<dbReference type="GO" id="GO:0003682">
    <property type="term" value="F:chromatin binding"/>
    <property type="evidence" value="ECO:0007669"/>
    <property type="project" value="TreeGrafter"/>
</dbReference>
<dbReference type="GO" id="GO:0033314">
    <property type="term" value="P:mitotic DNA replication checkpoint signaling"/>
    <property type="evidence" value="ECO:0007669"/>
    <property type="project" value="InterPro"/>
</dbReference>
<dbReference type="PANTHER" id="PTHR21556">
    <property type="entry name" value="TRESLIN"/>
    <property type="match status" value="1"/>
</dbReference>
<dbReference type="GO" id="GO:0007095">
    <property type="term" value="P:mitotic G2 DNA damage checkpoint signaling"/>
    <property type="evidence" value="ECO:0007669"/>
    <property type="project" value="TreeGrafter"/>
</dbReference>
<proteinExistence type="predicted"/>
<dbReference type="GO" id="GO:0030174">
    <property type="term" value="P:regulation of DNA-templated DNA replication initiation"/>
    <property type="evidence" value="ECO:0007669"/>
    <property type="project" value="TreeGrafter"/>
</dbReference>
<dbReference type="GO" id="GO:0006260">
    <property type="term" value="P:DNA replication"/>
    <property type="evidence" value="ECO:0007669"/>
    <property type="project" value="InterPro"/>
</dbReference>
<keyword evidence="2" id="KW-1185">Reference proteome</keyword>
<dbReference type="GO" id="GO:0005634">
    <property type="term" value="C:nucleus"/>
    <property type="evidence" value="ECO:0007669"/>
    <property type="project" value="InterPro"/>
</dbReference>
<comment type="caution">
    <text evidence="1">The sequence shown here is derived from an EMBL/GenBank/DDBJ whole genome shotgun (WGS) entry which is preliminary data.</text>
</comment>
<dbReference type="Proteomes" id="UP000657918">
    <property type="component" value="Unassembled WGS sequence"/>
</dbReference>
<evidence type="ECO:0000313" key="2">
    <source>
        <dbReference type="Proteomes" id="UP000657918"/>
    </source>
</evidence>
<dbReference type="AlphaFoldDB" id="A0A835JDI3"/>
<protein>
    <submittedName>
        <fullName evidence="1">Uncharacterized protein</fullName>
    </submittedName>
</protein>
<accession>A0A835JDI3</accession>
<dbReference type="InterPro" id="IPR026153">
    <property type="entry name" value="Treslin"/>
</dbReference>
<name>A0A835JDI3_9ROSI</name>
<dbReference type="EMBL" id="JADGMS010000015">
    <property type="protein sequence ID" value="KAF9667426.1"/>
    <property type="molecule type" value="Genomic_DNA"/>
</dbReference>
<dbReference type="PANTHER" id="PTHR21556:SF2">
    <property type="entry name" value="TRESLIN"/>
    <property type="match status" value="1"/>
</dbReference>